<dbReference type="PANTHER" id="PTHR47718:SF3">
    <property type="entry name" value="PROTEIN FAR1-RELATED SEQUENCE 5-LIKE"/>
    <property type="match status" value="1"/>
</dbReference>
<dbReference type="AlphaFoldDB" id="A0A8H3U6G6"/>
<keyword evidence="6" id="KW-1185">Reference proteome</keyword>
<dbReference type="Proteomes" id="UP000447873">
    <property type="component" value="Unassembled WGS sequence"/>
</dbReference>
<sequence length="666" mass="74080">MAAYPQQIFYPAFPQDTGTAGARPGEVLPVAQNQSTQGTQDVANTPPNSFPPHVPYSNNAPLTQEQVSMLQRGIRPRTLPPSAAMVTDPNLMRPQQPKSSALRGQKQQRTATNGHVGPHAGLEGEGPDSGAEDDVEMDGDEDPNAQLEEEAAGAEEDNTPPEGMYYLAPPPPRIYDTLDDTLQALHEWNKDHGFDVSKQKPMKNKAGDIYKYLYRCTRHGRLDNNRKLTEDTRKRKRRSGKTGCPMGLYIRAVNPADASGKWAISYQRDSRSKFHNHEGVSAEDLTGHRRRHRTEEMVDIIRQQRAAGMDAAQTLAYIKERLPGALITKQDILNYRRADPGPNSDNTNYLDKPYLLCLSFLQDFEICDKYGQELLQRLRTKLPVSVCTKLEQFQSHFAKNPPRVILVTDPAMSYPAYRLQLARLLTYCQDGGTVVFLAHFSNTAAEYINLMFKHHFNLPWEISDTIPPQTNYRLNANLEAGESRGRYTVMARNFAPGTDISAIQGLVSISSTASQRAELLSCRIYSQKPTVVAELVFATLEGAESVISSFHGKSVNLGRVATAEGKELHFMLRSPAPMGISDLVPSTFIHARALGKVEPDHIVYKQVGGVDVFGEWSAHLQRGQQATGMFDTAASYCKIGKGFVGYLGQMEYDDNYLRTVAAMCHF</sequence>
<organism evidence="3 6">
    <name type="scientific">Venturia inaequalis</name>
    <name type="common">Apple scab fungus</name>
    <dbReference type="NCBI Taxonomy" id="5025"/>
    <lineage>
        <taxon>Eukaryota</taxon>
        <taxon>Fungi</taxon>
        <taxon>Dikarya</taxon>
        <taxon>Ascomycota</taxon>
        <taxon>Pezizomycotina</taxon>
        <taxon>Dothideomycetes</taxon>
        <taxon>Pleosporomycetidae</taxon>
        <taxon>Venturiales</taxon>
        <taxon>Venturiaceae</taxon>
        <taxon>Venturia</taxon>
    </lineage>
</organism>
<dbReference type="Proteomes" id="UP000490939">
    <property type="component" value="Unassembled WGS sequence"/>
</dbReference>
<accession>A0A8H3U6G6</accession>
<evidence type="ECO:0008006" key="7">
    <source>
        <dbReference type="Google" id="ProtNLM"/>
    </source>
</evidence>
<evidence type="ECO:0000313" key="5">
    <source>
        <dbReference type="Proteomes" id="UP000447873"/>
    </source>
</evidence>
<dbReference type="EMBL" id="WNWS01000346">
    <property type="protein sequence ID" value="KAE9970049.1"/>
    <property type="molecule type" value="Genomic_DNA"/>
</dbReference>
<gene>
    <name evidence="2" type="ORF">BLS_002301</name>
    <name evidence="3" type="ORF">EG327_001118</name>
    <name evidence="4" type="ORF">EG328_006515</name>
</gene>
<evidence type="ECO:0000256" key="1">
    <source>
        <dbReference type="SAM" id="MobiDB-lite"/>
    </source>
</evidence>
<proteinExistence type="predicted"/>
<dbReference type="Proteomes" id="UP000433883">
    <property type="component" value="Unassembled WGS sequence"/>
</dbReference>
<protein>
    <recommendedName>
        <fullName evidence="7">FAR1 domain-containing protein</fullName>
    </recommendedName>
</protein>
<evidence type="ECO:0000313" key="3">
    <source>
        <dbReference type="EMBL" id="KAE9964042.1"/>
    </source>
</evidence>
<dbReference type="PANTHER" id="PTHR47718">
    <property type="entry name" value="OS01G0519700 PROTEIN"/>
    <property type="match status" value="1"/>
</dbReference>
<feature type="region of interest" description="Disordered" evidence="1">
    <location>
        <begin position="79"/>
        <end position="143"/>
    </location>
</feature>
<reference evidence="3 6" key="1">
    <citation type="submission" date="2019-07" db="EMBL/GenBank/DDBJ databases">
        <title>Venturia inaequalis Genome Resource.</title>
        <authorList>
            <person name="Lichtner F.J."/>
        </authorList>
    </citation>
    <scope>NUCLEOTIDE SEQUENCE [LARGE SCALE GENOMIC DNA]</scope>
    <source>
        <strain evidence="4 5">120213</strain>
        <strain evidence="2">Bline_iso_100314</strain>
        <strain evidence="3 6">DMI_063113</strain>
    </source>
</reference>
<comment type="caution">
    <text evidence="3">The sequence shown here is derived from an EMBL/GenBank/DDBJ whole genome shotgun (WGS) entry which is preliminary data.</text>
</comment>
<evidence type="ECO:0000313" key="2">
    <source>
        <dbReference type="EMBL" id="KAE9961375.1"/>
    </source>
</evidence>
<dbReference type="EMBL" id="WNWR01001275">
    <property type="protein sequence ID" value="KAE9964042.1"/>
    <property type="molecule type" value="Genomic_DNA"/>
</dbReference>
<dbReference type="EMBL" id="WNWQ01001632">
    <property type="protein sequence ID" value="KAE9961375.1"/>
    <property type="molecule type" value="Genomic_DNA"/>
</dbReference>
<evidence type="ECO:0000313" key="6">
    <source>
        <dbReference type="Proteomes" id="UP000490939"/>
    </source>
</evidence>
<feature type="compositionally biased region" description="Acidic residues" evidence="1">
    <location>
        <begin position="130"/>
        <end position="143"/>
    </location>
</feature>
<name>A0A8H3U6G6_VENIN</name>
<evidence type="ECO:0000313" key="4">
    <source>
        <dbReference type="EMBL" id="KAE9970049.1"/>
    </source>
</evidence>